<feature type="transmembrane region" description="Helical" evidence="11">
    <location>
        <begin position="386"/>
        <end position="406"/>
    </location>
</feature>
<evidence type="ECO:0000256" key="2">
    <source>
        <dbReference type="ARBA" id="ARBA00022448"/>
    </source>
</evidence>
<dbReference type="GO" id="GO:0022857">
    <property type="term" value="F:transmembrane transporter activity"/>
    <property type="evidence" value="ECO:0007669"/>
    <property type="project" value="InterPro"/>
</dbReference>
<comment type="similarity">
    <text evidence="9">Belongs to the major facilitator superfamily. Sugar transporter (TC 2.A.1.1) family.</text>
</comment>
<keyword evidence="6 11" id="KW-1133">Transmembrane helix</keyword>
<dbReference type="KEGG" id="dvv:114326597"/>
<feature type="transmembrane region" description="Helical" evidence="11">
    <location>
        <begin position="166"/>
        <end position="188"/>
    </location>
</feature>
<keyword evidence="7 11" id="KW-0472">Membrane</keyword>
<evidence type="ECO:0000256" key="3">
    <source>
        <dbReference type="ARBA" id="ARBA00022475"/>
    </source>
</evidence>
<dbReference type="PROSITE" id="PS51257">
    <property type="entry name" value="PROKAR_LIPOPROTEIN"/>
    <property type="match status" value="1"/>
</dbReference>
<dbReference type="Pfam" id="PF00083">
    <property type="entry name" value="Sugar_tr"/>
    <property type="match status" value="1"/>
</dbReference>
<feature type="transmembrane region" description="Helical" evidence="11">
    <location>
        <begin position="285"/>
        <end position="309"/>
    </location>
</feature>
<feature type="transmembrane region" description="Helical" evidence="11">
    <location>
        <begin position="418"/>
        <end position="438"/>
    </location>
</feature>
<dbReference type="SUPFAM" id="SSF103473">
    <property type="entry name" value="MFS general substrate transporter"/>
    <property type="match status" value="1"/>
</dbReference>
<dbReference type="FunFam" id="1.20.1250.20:FF:000218">
    <property type="entry name" value="facilitated trehalose transporter Tret1"/>
    <property type="match status" value="1"/>
</dbReference>
<feature type="coiled-coil region" evidence="10">
    <location>
        <begin position="215"/>
        <end position="242"/>
    </location>
</feature>
<evidence type="ECO:0000256" key="8">
    <source>
        <dbReference type="ARBA" id="ARBA00023180"/>
    </source>
</evidence>
<dbReference type="GO" id="GO:0005886">
    <property type="term" value="C:plasma membrane"/>
    <property type="evidence" value="ECO:0007669"/>
    <property type="project" value="UniProtKB-SubCell"/>
</dbReference>
<keyword evidence="4" id="KW-0762">Sugar transport</keyword>
<keyword evidence="3" id="KW-1003">Cell membrane</keyword>
<evidence type="ECO:0000256" key="1">
    <source>
        <dbReference type="ARBA" id="ARBA00004651"/>
    </source>
</evidence>
<dbReference type="InterPro" id="IPR020846">
    <property type="entry name" value="MFS_dom"/>
</dbReference>
<dbReference type="Gene3D" id="1.20.1250.20">
    <property type="entry name" value="MFS general substrate transporter like domains"/>
    <property type="match status" value="1"/>
</dbReference>
<dbReference type="PROSITE" id="PS00217">
    <property type="entry name" value="SUGAR_TRANSPORT_2"/>
    <property type="match status" value="1"/>
</dbReference>
<evidence type="ECO:0000313" key="13">
    <source>
        <dbReference type="RefSeq" id="XP_028130812.1"/>
    </source>
</evidence>
<dbReference type="InterPro" id="IPR050549">
    <property type="entry name" value="MFS_Trehalose_Transporter"/>
</dbReference>
<dbReference type="PANTHER" id="PTHR48021:SF47">
    <property type="entry name" value="GH17672P"/>
    <property type="match status" value="1"/>
</dbReference>
<comment type="subcellular location">
    <subcellularLocation>
        <location evidence="1">Cell membrane</location>
        <topology evidence="1">Multi-pass membrane protein</topology>
    </subcellularLocation>
</comment>
<evidence type="ECO:0000256" key="5">
    <source>
        <dbReference type="ARBA" id="ARBA00022692"/>
    </source>
</evidence>
<dbReference type="PRINTS" id="PR00171">
    <property type="entry name" value="SUGRTRNSPORT"/>
</dbReference>
<dbReference type="InterPro" id="IPR003663">
    <property type="entry name" value="Sugar/inositol_transpt"/>
</dbReference>
<feature type="transmembrane region" description="Helical" evidence="11">
    <location>
        <begin position="111"/>
        <end position="130"/>
    </location>
</feature>
<protein>
    <submittedName>
        <fullName evidence="13">Facilitated trehalose transporter Tret1-like</fullName>
    </submittedName>
</protein>
<dbReference type="InterPro" id="IPR005828">
    <property type="entry name" value="MFS_sugar_transport-like"/>
</dbReference>
<feature type="transmembrane region" description="Helical" evidence="11">
    <location>
        <begin position="252"/>
        <end position="273"/>
    </location>
</feature>
<dbReference type="InterPro" id="IPR036259">
    <property type="entry name" value="MFS_trans_sf"/>
</dbReference>
<keyword evidence="5 11" id="KW-0812">Transmembrane</keyword>
<evidence type="ECO:0000256" key="7">
    <source>
        <dbReference type="ARBA" id="ARBA00023136"/>
    </source>
</evidence>
<feature type="transmembrane region" description="Helical" evidence="11">
    <location>
        <begin position="142"/>
        <end position="160"/>
    </location>
</feature>
<accession>A0A6P7F7J0</accession>
<evidence type="ECO:0000256" key="6">
    <source>
        <dbReference type="ARBA" id="ARBA00022989"/>
    </source>
</evidence>
<evidence type="ECO:0000256" key="9">
    <source>
        <dbReference type="RuleBase" id="RU003346"/>
    </source>
</evidence>
<reference evidence="13" key="1">
    <citation type="submission" date="2025-08" db="UniProtKB">
        <authorList>
            <consortium name="RefSeq"/>
        </authorList>
    </citation>
    <scope>IDENTIFICATION</scope>
    <source>
        <tissue evidence="13">Whole insect</tissue>
    </source>
</reference>
<feature type="domain" description="Major facilitator superfamily (MFS) profile" evidence="12">
    <location>
        <begin position="1"/>
        <end position="441"/>
    </location>
</feature>
<keyword evidence="10" id="KW-0175">Coiled coil</keyword>
<feature type="transmembrane region" description="Helical" evidence="11">
    <location>
        <begin position="316"/>
        <end position="338"/>
    </location>
</feature>
<name>A0A6P7F7J0_DIAVI</name>
<sequence length="454" mass="49659">MLLPSFKYVYVSAAAASLLMFMAGTACCWSSPEIPKLLNVTENPFGRAISPEEISWISSLLTLGAAFSPFLYGFLADSIGRKPSMLLVGVPFFLSYVMLATGTVIEIYYVARFLSGIGVGGVFTLVPMYIGEIAESRNRGLISCLTGAVCAIGLLFSVSLGPFKSIQFFNTVLAIPPLVFLIVFSLLAEESPIYLVKKKKCDKAEVALQNLGRTTEVIKKDIMEMQAEYENKEDDKVDIMEMLSSKALLKGIIASVGLLVFQQLSGINAIMFYSQTIFEAAGSTIPPHICTIILVGVQFVSSFIVPFVVDRFGRKLCLQVSALGMIASSGPLAIYLYIRTAGYNVEDFSWVPVLTLTTFIVFFNFGYGPLPWTVLSEMFSTKYRSLASAFVSTICWLVSFLVTKYFGLAVATFGLGNVFGFSAVCCLASVIFCWLCVVETKGKSLQEIQDILNR</sequence>
<organism evidence="13">
    <name type="scientific">Diabrotica virgifera virgifera</name>
    <name type="common">western corn rootworm</name>
    <dbReference type="NCBI Taxonomy" id="50390"/>
    <lineage>
        <taxon>Eukaryota</taxon>
        <taxon>Metazoa</taxon>
        <taxon>Ecdysozoa</taxon>
        <taxon>Arthropoda</taxon>
        <taxon>Hexapoda</taxon>
        <taxon>Insecta</taxon>
        <taxon>Pterygota</taxon>
        <taxon>Neoptera</taxon>
        <taxon>Endopterygota</taxon>
        <taxon>Coleoptera</taxon>
        <taxon>Polyphaga</taxon>
        <taxon>Cucujiformia</taxon>
        <taxon>Chrysomeloidea</taxon>
        <taxon>Chrysomelidae</taxon>
        <taxon>Galerucinae</taxon>
        <taxon>Diabroticina</taxon>
        <taxon>Diabroticites</taxon>
        <taxon>Diabrotica</taxon>
    </lineage>
</organism>
<evidence type="ECO:0000259" key="12">
    <source>
        <dbReference type="PROSITE" id="PS50850"/>
    </source>
</evidence>
<dbReference type="RefSeq" id="XP_028130812.1">
    <property type="nucleotide sequence ID" value="XM_028275011.1"/>
</dbReference>
<dbReference type="PROSITE" id="PS50850">
    <property type="entry name" value="MFS"/>
    <property type="match status" value="1"/>
</dbReference>
<dbReference type="InterPro" id="IPR005829">
    <property type="entry name" value="Sugar_transporter_CS"/>
</dbReference>
<evidence type="ECO:0000256" key="10">
    <source>
        <dbReference type="SAM" id="Coils"/>
    </source>
</evidence>
<proteinExistence type="inferred from homology"/>
<feature type="transmembrane region" description="Helical" evidence="11">
    <location>
        <begin position="54"/>
        <end position="74"/>
    </location>
</feature>
<dbReference type="OrthoDB" id="4142200at2759"/>
<keyword evidence="8" id="KW-0325">Glycoprotein</keyword>
<dbReference type="AlphaFoldDB" id="A0A6P7F7J0"/>
<dbReference type="NCBIfam" id="TIGR00879">
    <property type="entry name" value="SP"/>
    <property type="match status" value="1"/>
</dbReference>
<feature type="transmembrane region" description="Helical" evidence="11">
    <location>
        <begin position="86"/>
        <end position="105"/>
    </location>
</feature>
<dbReference type="PANTHER" id="PTHR48021">
    <property type="match status" value="1"/>
</dbReference>
<evidence type="ECO:0000256" key="11">
    <source>
        <dbReference type="SAM" id="Phobius"/>
    </source>
</evidence>
<gene>
    <name evidence="13" type="primary">LOC114326597</name>
</gene>
<dbReference type="InParanoid" id="A0A6P7F7J0"/>
<evidence type="ECO:0000256" key="4">
    <source>
        <dbReference type="ARBA" id="ARBA00022597"/>
    </source>
</evidence>
<keyword evidence="2 9" id="KW-0813">Transport</keyword>
<feature type="transmembrane region" description="Helical" evidence="11">
    <location>
        <begin position="350"/>
        <end position="374"/>
    </location>
</feature>